<name>A0A0B5J8H9_9VIRU</name>
<sequence length="465" mass="45599">MHAPYSSMGAITLLLVLVAIASPAWAYRYTVFLPASTTWTAPAGATDISTTVWGGGGGAAVSGNCGAGGGSGSAVLNRTVNTAGWGIVPSDAQWVITVGQGGAALPLDGGTGGQASDGGETSVVVLAPNGTQLYSVVAYGGGGAKAVWPATTGCRGGAGGGASSSAVGTIPGGGTPAGAADSDPLAAPAQGAIVGDVKAGGAGAGYGHANGNLSVPFLDGASWTSPGRHWDGGKGVAFYGRLLSWCYAWGGAAGFNGNAGEANSAGTVYPPPANSGSGGSSAVSCGSGSAGSNSAAGAAGGAIIEYNHPVGPTPSPSVTPSRTPSATPTRSPTPSVTPTPSAQPLSQLVTLVSPISGKQLTPQEDGSVASLWVGASYKEKWTVARLGNGKYTFRGFNGKYLGANPGGWVRAEATSVGAWEQWDVLINAGDQWTLKSAHGTYMGTTVAGVVYLNDNASLYWTKTTV</sequence>
<dbReference type="InterPro" id="IPR010414">
    <property type="entry name" value="FRG1"/>
</dbReference>
<evidence type="ECO:0000256" key="1">
    <source>
        <dbReference type="SAM" id="MobiDB-lite"/>
    </source>
</evidence>
<accession>A0A0B5J8H9</accession>
<dbReference type="Gene3D" id="2.80.10.50">
    <property type="match status" value="1"/>
</dbReference>
<protein>
    <submittedName>
        <fullName evidence="3">Fascin-like domain motif-containing protein</fullName>
    </submittedName>
</protein>
<organism evidence="3 4">
    <name type="scientific">Pandoravirus inopinatum</name>
    <dbReference type="NCBI Taxonomy" id="1605721"/>
    <lineage>
        <taxon>Viruses</taxon>
        <taxon>Pandoravirus</taxon>
    </lineage>
</organism>
<dbReference type="EMBL" id="KP136319">
    <property type="protein sequence ID" value="AJF97096.1"/>
    <property type="molecule type" value="Genomic_DNA"/>
</dbReference>
<feature type="domain" description="Glycine-rich" evidence="2">
    <location>
        <begin position="36"/>
        <end position="306"/>
    </location>
</feature>
<dbReference type="KEGG" id="vg:23462013"/>
<dbReference type="Pfam" id="PF21722">
    <property type="entry name" value="Gly_rich_2"/>
    <property type="match status" value="1"/>
</dbReference>
<dbReference type="InterPro" id="IPR049304">
    <property type="entry name" value="Gly_rich_dom"/>
</dbReference>
<dbReference type="CDD" id="cd00257">
    <property type="entry name" value="beta-trefoil_FSCN-like"/>
    <property type="match status" value="1"/>
</dbReference>
<dbReference type="Pfam" id="PF06229">
    <property type="entry name" value="FRG1"/>
    <property type="match status" value="1"/>
</dbReference>
<evidence type="ECO:0000313" key="4">
    <source>
        <dbReference type="Proteomes" id="UP000202511"/>
    </source>
</evidence>
<evidence type="ECO:0000259" key="2">
    <source>
        <dbReference type="Pfam" id="PF21722"/>
    </source>
</evidence>
<feature type="compositionally biased region" description="Low complexity" evidence="1">
    <location>
        <begin position="318"/>
        <end position="342"/>
    </location>
</feature>
<evidence type="ECO:0000313" key="3">
    <source>
        <dbReference type="EMBL" id="AJF97096.1"/>
    </source>
</evidence>
<dbReference type="InterPro" id="IPR008999">
    <property type="entry name" value="Actin-crosslinking"/>
</dbReference>
<dbReference type="SUPFAM" id="SSF50405">
    <property type="entry name" value="Actin-crosslinking proteins"/>
    <property type="match status" value="1"/>
</dbReference>
<feature type="region of interest" description="Disordered" evidence="1">
    <location>
        <begin position="306"/>
        <end position="344"/>
    </location>
</feature>
<dbReference type="GeneID" id="23462013"/>
<proteinExistence type="predicted"/>
<dbReference type="Proteomes" id="UP000202511">
    <property type="component" value="Segment"/>
</dbReference>
<reference evidence="3 4" key="1">
    <citation type="journal article" date="2015" name="Parasitol. Res.">
        <title>Viruses in close associations with free-living amoebae.</title>
        <authorList>
            <person name="Scheid P."/>
        </authorList>
    </citation>
    <scope>NUCLEOTIDE SEQUENCE [LARGE SCALE GENOMIC DNA]</scope>
    <source>
        <strain evidence="3">KlaHel</strain>
    </source>
</reference>
<dbReference type="RefSeq" id="YP_009119331.1">
    <property type="nucleotide sequence ID" value="NC_026440.1"/>
</dbReference>